<comment type="caution">
    <text evidence="2">The sequence shown here is derived from an EMBL/GenBank/DDBJ whole genome shotgun (WGS) entry which is preliminary data.</text>
</comment>
<dbReference type="EMBL" id="JAINUG010000374">
    <property type="protein sequence ID" value="KAJ8373071.1"/>
    <property type="molecule type" value="Genomic_DNA"/>
</dbReference>
<proteinExistence type="predicted"/>
<evidence type="ECO:0000256" key="1">
    <source>
        <dbReference type="SAM" id="MobiDB-lite"/>
    </source>
</evidence>
<feature type="region of interest" description="Disordered" evidence="1">
    <location>
        <begin position="1"/>
        <end position="24"/>
    </location>
</feature>
<dbReference type="Proteomes" id="UP001221898">
    <property type="component" value="Unassembled WGS sequence"/>
</dbReference>
<evidence type="ECO:0000313" key="2">
    <source>
        <dbReference type="EMBL" id="KAJ8373071.1"/>
    </source>
</evidence>
<protein>
    <submittedName>
        <fullName evidence="2">Uncharacterized protein</fullName>
    </submittedName>
</protein>
<dbReference type="AlphaFoldDB" id="A0AAD7RAX5"/>
<name>A0AAD7RAX5_9TELE</name>
<sequence>MVPSSRSCAHTAGERAQRLSVAGRRTKEKIDVFMRTTCPLSTAVPKPKFLPPNPCKIKVPESKGEDTCFSLAQRLPPGMWSLQMLNLQTDRKEGRVTGSSSG</sequence>
<keyword evidence="3" id="KW-1185">Reference proteome</keyword>
<evidence type="ECO:0000313" key="3">
    <source>
        <dbReference type="Proteomes" id="UP001221898"/>
    </source>
</evidence>
<organism evidence="2 3">
    <name type="scientific">Aldrovandia affinis</name>
    <dbReference type="NCBI Taxonomy" id="143900"/>
    <lineage>
        <taxon>Eukaryota</taxon>
        <taxon>Metazoa</taxon>
        <taxon>Chordata</taxon>
        <taxon>Craniata</taxon>
        <taxon>Vertebrata</taxon>
        <taxon>Euteleostomi</taxon>
        <taxon>Actinopterygii</taxon>
        <taxon>Neopterygii</taxon>
        <taxon>Teleostei</taxon>
        <taxon>Notacanthiformes</taxon>
        <taxon>Halosauridae</taxon>
        <taxon>Aldrovandia</taxon>
    </lineage>
</organism>
<gene>
    <name evidence="2" type="ORF">AAFF_G00271260</name>
</gene>
<accession>A0AAD7RAX5</accession>
<reference evidence="2" key="1">
    <citation type="journal article" date="2023" name="Science">
        <title>Genome structures resolve the early diversification of teleost fishes.</title>
        <authorList>
            <person name="Parey E."/>
            <person name="Louis A."/>
            <person name="Montfort J."/>
            <person name="Bouchez O."/>
            <person name="Roques C."/>
            <person name="Iampietro C."/>
            <person name="Lluch J."/>
            <person name="Castinel A."/>
            <person name="Donnadieu C."/>
            <person name="Desvignes T."/>
            <person name="Floi Bucao C."/>
            <person name="Jouanno E."/>
            <person name="Wen M."/>
            <person name="Mejri S."/>
            <person name="Dirks R."/>
            <person name="Jansen H."/>
            <person name="Henkel C."/>
            <person name="Chen W.J."/>
            <person name="Zahm M."/>
            <person name="Cabau C."/>
            <person name="Klopp C."/>
            <person name="Thompson A.W."/>
            <person name="Robinson-Rechavi M."/>
            <person name="Braasch I."/>
            <person name="Lecointre G."/>
            <person name="Bobe J."/>
            <person name="Postlethwait J.H."/>
            <person name="Berthelot C."/>
            <person name="Roest Crollius H."/>
            <person name="Guiguen Y."/>
        </authorList>
    </citation>
    <scope>NUCLEOTIDE SEQUENCE</scope>
    <source>
        <strain evidence="2">NC1722</strain>
    </source>
</reference>